<dbReference type="Gene3D" id="2.120.10.30">
    <property type="entry name" value="TolB, C-terminal domain"/>
    <property type="match status" value="1"/>
</dbReference>
<name>A0A316TSR5_9BACT</name>
<dbReference type="PANTHER" id="PTHR40274:SF4">
    <property type="entry name" value="BLL1406 PROTEIN"/>
    <property type="match status" value="1"/>
</dbReference>
<dbReference type="PANTHER" id="PTHR40274">
    <property type="entry name" value="VIRGINIAMYCIN B LYASE"/>
    <property type="match status" value="1"/>
</dbReference>
<evidence type="ECO:0000313" key="2">
    <source>
        <dbReference type="Proteomes" id="UP000245533"/>
    </source>
</evidence>
<protein>
    <submittedName>
        <fullName evidence="1">Uncharacterized protein</fullName>
    </submittedName>
</protein>
<dbReference type="SUPFAM" id="SSF63829">
    <property type="entry name" value="Calcium-dependent phosphotriesterase"/>
    <property type="match status" value="1"/>
</dbReference>
<accession>A0A316TSR5</accession>
<dbReference type="RefSeq" id="WP_109646257.1">
    <property type="nucleotide sequence ID" value="NZ_QGGB01000005.1"/>
</dbReference>
<dbReference type="InterPro" id="IPR015943">
    <property type="entry name" value="WD40/YVTN_repeat-like_dom_sf"/>
</dbReference>
<dbReference type="OrthoDB" id="2531681at2"/>
<gene>
    <name evidence="1" type="ORF">DDZ15_06440</name>
</gene>
<dbReference type="EMBL" id="QGGB01000005">
    <property type="protein sequence ID" value="PWN06908.1"/>
    <property type="molecule type" value="Genomic_DNA"/>
</dbReference>
<dbReference type="Gene3D" id="2.40.10.500">
    <property type="match status" value="1"/>
</dbReference>
<proteinExistence type="predicted"/>
<reference evidence="1 2" key="1">
    <citation type="submission" date="2018-05" db="EMBL/GenBank/DDBJ databases">
        <title>Rhodohalobacter halophilus gen. nov., sp. nov., a moderately halophilic member of the family Balneolaceae.</title>
        <authorList>
            <person name="Liu Z.-W."/>
        </authorList>
    </citation>
    <scope>NUCLEOTIDE SEQUENCE [LARGE SCALE GENOMIC DNA]</scope>
    <source>
        <strain evidence="1 2">8A47</strain>
    </source>
</reference>
<dbReference type="InterPro" id="IPR011042">
    <property type="entry name" value="6-blade_b-propeller_TolB-like"/>
</dbReference>
<dbReference type="InterPro" id="IPR051344">
    <property type="entry name" value="Vgb"/>
</dbReference>
<dbReference type="Gene3D" id="2.130.10.10">
    <property type="entry name" value="YVTN repeat-like/Quinoprotein amine dehydrogenase"/>
    <property type="match status" value="1"/>
</dbReference>
<sequence>MNNKPSNLINTVHKSRADSGLNLLKGFTLMLVMALTVMGCDSIVDEQRGADFNGETSTFDSTIDKKYQDSKVLVKEIYTGAPIKGTNGLNFGPDGNLYVASFAGQEIIVMNKQNGRIIERLGPGDGVISPDDLVFGPDGSLYWTDLFKGEVGRMTPEGLVTKQFVAPGVNPITFNDEGRLFVGLAFLGDGLYELDPDLIAPPRQIIASTPANPFPLGFLNAFDFGSDGKLYGPLFAGGAVVRVNVGGPGTPTSTDPFGDGTVEIVAGGFTVPAAAKFDSKGVLHVLDQTGEVFKLNTLTGEKTLFIKIQKGLDNLAFDSDGTLYISNANFGSVVEILPSGQPRTISGGGMIAPMGMAVLPGSNNKDALFVANLFTLYQLNGLTGREENVYKGSLLPGPVLTSPITLSADGENLIVSSYFGSVVQVWNPQSEQVIETFPMAVPIDAIRFKNDIAVSDLGLGGVVRASDQSMILPIDNANVFAPSGLATDGETLWVADWGTGNVWQIEFNGNTPTTPVPVATGLMSPEGLAWDKEGGLLVVEAGASRLSRIDLANGDVSTIADNLELSGPAIDLDGIAPPTWLFDGVAIGQSGDIYVSGGVKNVIYRISKK</sequence>
<organism evidence="1 2">
    <name type="scientific">Rhodohalobacter mucosus</name>
    <dbReference type="NCBI Taxonomy" id="2079485"/>
    <lineage>
        <taxon>Bacteria</taxon>
        <taxon>Pseudomonadati</taxon>
        <taxon>Balneolota</taxon>
        <taxon>Balneolia</taxon>
        <taxon>Balneolales</taxon>
        <taxon>Balneolaceae</taxon>
        <taxon>Rhodohalobacter</taxon>
    </lineage>
</organism>
<keyword evidence="2" id="KW-1185">Reference proteome</keyword>
<comment type="caution">
    <text evidence="1">The sequence shown here is derived from an EMBL/GenBank/DDBJ whole genome shotgun (WGS) entry which is preliminary data.</text>
</comment>
<dbReference type="SUPFAM" id="SSF63825">
    <property type="entry name" value="YWTD domain"/>
    <property type="match status" value="1"/>
</dbReference>
<dbReference type="AlphaFoldDB" id="A0A316TSR5"/>
<dbReference type="Proteomes" id="UP000245533">
    <property type="component" value="Unassembled WGS sequence"/>
</dbReference>
<evidence type="ECO:0000313" key="1">
    <source>
        <dbReference type="EMBL" id="PWN06908.1"/>
    </source>
</evidence>